<dbReference type="InterPro" id="IPR001304">
    <property type="entry name" value="C-type_lectin-like"/>
</dbReference>
<dbReference type="PROSITE" id="PS50041">
    <property type="entry name" value="C_TYPE_LECTIN_2"/>
    <property type="match status" value="1"/>
</dbReference>
<keyword evidence="3" id="KW-0430">Lectin</keyword>
<dbReference type="PANTHER" id="PTHR45710:SF35">
    <property type="entry name" value="C-TYPE LECTIN DOMAIN FAMILY 2 MEMBER D"/>
    <property type="match status" value="1"/>
</dbReference>
<dbReference type="Gene3D" id="3.10.100.10">
    <property type="entry name" value="Mannose-Binding Protein A, subunit A"/>
    <property type="match status" value="1"/>
</dbReference>
<accession>M7AIZ0</accession>
<reference evidence="4" key="1">
    <citation type="journal article" date="2013" name="Nat. Genet.">
        <title>The draft genomes of soft-shell turtle and green sea turtle yield insights into the development and evolution of the turtle-specific body plan.</title>
        <authorList>
            <person name="Wang Z."/>
            <person name="Pascual-Anaya J."/>
            <person name="Zadissa A."/>
            <person name="Li W."/>
            <person name="Niimura Y."/>
            <person name="Huang Z."/>
            <person name="Li C."/>
            <person name="White S."/>
            <person name="Xiong Z."/>
            <person name="Fang D."/>
            <person name="Wang B."/>
            <person name="Ming Y."/>
            <person name="Chen Y."/>
            <person name="Zheng Y."/>
            <person name="Kuraku S."/>
            <person name="Pignatelli M."/>
            <person name="Herrero J."/>
            <person name="Beal K."/>
            <person name="Nozawa M."/>
            <person name="Li Q."/>
            <person name="Wang J."/>
            <person name="Zhang H."/>
            <person name="Yu L."/>
            <person name="Shigenobu S."/>
            <person name="Wang J."/>
            <person name="Liu J."/>
            <person name="Flicek P."/>
            <person name="Searle S."/>
            <person name="Wang J."/>
            <person name="Kuratani S."/>
            <person name="Yin Y."/>
            <person name="Aken B."/>
            <person name="Zhang G."/>
            <person name="Irie N."/>
        </authorList>
    </citation>
    <scope>NUCLEOTIDE SEQUENCE [LARGE SCALE GENOMIC DNA]</scope>
</reference>
<sequence length="76" mass="8981">MDFMLHYRGLRDHWLGLRKETDQLWTWMNGTKFNNWFKIGGGGECAYLKEAKAISSSRCSMERHWICSKPHMCAKV</sequence>
<dbReference type="GO" id="GO:0030246">
    <property type="term" value="F:carbohydrate binding"/>
    <property type="evidence" value="ECO:0007669"/>
    <property type="project" value="UniProtKB-KW"/>
</dbReference>
<feature type="domain" description="C-type lectin" evidence="2">
    <location>
        <begin position="14"/>
        <end position="68"/>
    </location>
</feature>
<evidence type="ECO:0000313" key="3">
    <source>
        <dbReference type="EMBL" id="EMP25041.1"/>
    </source>
</evidence>
<protein>
    <submittedName>
        <fullName evidence="3">C-type lectin domain family 2 member D</fullName>
    </submittedName>
</protein>
<dbReference type="Pfam" id="PF00059">
    <property type="entry name" value="Lectin_C"/>
    <property type="match status" value="1"/>
</dbReference>
<dbReference type="PANTHER" id="PTHR45710">
    <property type="entry name" value="C-TYPE LECTIN DOMAIN-CONTAINING PROTEIN 180"/>
    <property type="match status" value="1"/>
</dbReference>
<dbReference type="Proteomes" id="UP000031443">
    <property type="component" value="Unassembled WGS sequence"/>
</dbReference>
<dbReference type="InterPro" id="IPR016186">
    <property type="entry name" value="C-type_lectin-like/link_sf"/>
</dbReference>
<evidence type="ECO:0000313" key="4">
    <source>
        <dbReference type="Proteomes" id="UP000031443"/>
    </source>
</evidence>
<dbReference type="SUPFAM" id="SSF56436">
    <property type="entry name" value="C-type lectin-like"/>
    <property type="match status" value="1"/>
</dbReference>
<dbReference type="AlphaFoldDB" id="M7AIZ0"/>
<comment type="subcellular location">
    <subcellularLocation>
        <location evidence="1">Cell membrane</location>
        <topology evidence="1">Single-pass type II membrane protein</topology>
    </subcellularLocation>
</comment>
<dbReference type="EMBL" id="KB594992">
    <property type="protein sequence ID" value="EMP25041.1"/>
    <property type="molecule type" value="Genomic_DNA"/>
</dbReference>
<proteinExistence type="predicted"/>
<name>M7AIZ0_CHEMY</name>
<dbReference type="eggNOG" id="KOG4297">
    <property type="taxonomic scope" value="Eukaryota"/>
</dbReference>
<dbReference type="InterPro" id="IPR050828">
    <property type="entry name" value="C-type_lectin/matrix_domain"/>
</dbReference>
<organism evidence="3 4">
    <name type="scientific">Chelonia mydas</name>
    <name type="common">Green sea-turtle</name>
    <name type="synonym">Chelonia agassizi</name>
    <dbReference type="NCBI Taxonomy" id="8469"/>
    <lineage>
        <taxon>Eukaryota</taxon>
        <taxon>Metazoa</taxon>
        <taxon>Chordata</taxon>
        <taxon>Craniata</taxon>
        <taxon>Vertebrata</taxon>
        <taxon>Euteleostomi</taxon>
        <taxon>Archelosauria</taxon>
        <taxon>Testudinata</taxon>
        <taxon>Testudines</taxon>
        <taxon>Cryptodira</taxon>
        <taxon>Durocryptodira</taxon>
        <taxon>Americhelydia</taxon>
        <taxon>Chelonioidea</taxon>
        <taxon>Cheloniidae</taxon>
        <taxon>Chelonia</taxon>
    </lineage>
</organism>
<gene>
    <name evidence="3" type="ORF">UY3_17889</name>
</gene>
<dbReference type="InterPro" id="IPR016187">
    <property type="entry name" value="CTDL_fold"/>
</dbReference>
<evidence type="ECO:0000256" key="1">
    <source>
        <dbReference type="ARBA" id="ARBA00004401"/>
    </source>
</evidence>
<keyword evidence="4" id="KW-1185">Reference proteome</keyword>
<evidence type="ECO:0000259" key="2">
    <source>
        <dbReference type="PROSITE" id="PS50041"/>
    </source>
</evidence>
<dbReference type="GO" id="GO:0005886">
    <property type="term" value="C:plasma membrane"/>
    <property type="evidence" value="ECO:0007669"/>
    <property type="project" value="UniProtKB-SubCell"/>
</dbReference>